<evidence type="ECO:0000313" key="1">
    <source>
        <dbReference type="EMBL" id="VDL96548.1"/>
    </source>
</evidence>
<protein>
    <submittedName>
        <fullName evidence="3">FBA_2 domain-containing protein</fullName>
    </submittedName>
</protein>
<organism evidence="3">
    <name type="scientific">Schistocephalus solidus</name>
    <name type="common">Tapeworm</name>
    <dbReference type="NCBI Taxonomy" id="70667"/>
    <lineage>
        <taxon>Eukaryota</taxon>
        <taxon>Metazoa</taxon>
        <taxon>Spiralia</taxon>
        <taxon>Lophotrochozoa</taxon>
        <taxon>Platyhelminthes</taxon>
        <taxon>Cestoda</taxon>
        <taxon>Eucestoda</taxon>
        <taxon>Diphyllobothriidea</taxon>
        <taxon>Diphyllobothriidae</taxon>
        <taxon>Schistocephalus</taxon>
    </lineage>
</organism>
<reference evidence="1 2" key="2">
    <citation type="submission" date="2018-11" db="EMBL/GenBank/DDBJ databases">
        <authorList>
            <consortium name="Pathogen Informatics"/>
        </authorList>
    </citation>
    <scope>NUCLEOTIDE SEQUENCE [LARGE SCALE GENOMIC DNA]</scope>
    <source>
        <strain evidence="1 2">NST_G2</strain>
    </source>
</reference>
<proteinExistence type="predicted"/>
<evidence type="ECO:0000313" key="3">
    <source>
        <dbReference type="WBParaSite" id="SSLN_0001055701-mRNA-1"/>
    </source>
</evidence>
<reference evidence="3" key="1">
    <citation type="submission" date="2016-06" db="UniProtKB">
        <authorList>
            <consortium name="WormBaseParasite"/>
        </authorList>
    </citation>
    <scope>IDENTIFICATION</scope>
</reference>
<dbReference type="AlphaFoldDB" id="A0A183T115"/>
<dbReference type="EMBL" id="UYSU01035691">
    <property type="protein sequence ID" value="VDL96548.1"/>
    <property type="molecule type" value="Genomic_DNA"/>
</dbReference>
<keyword evidence="2" id="KW-1185">Reference proteome</keyword>
<gene>
    <name evidence="1" type="ORF">SSLN_LOCUS10163</name>
</gene>
<dbReference type="Proteomes" id="UP000275846">
    <property type="component" value="Unassembled WGS sequence"/>
</dbReference>
<name>A0A183T115_SCHSO</name>
<dbReference type="OrthoDB" id="6274432at2759"/>
<sequence length="88" mass="10478">MRITEHRLAIRRREPLSLVFAHAFEFDHHFNWDGNEIVAIANTKQARKFLEAWHASTTSINRHVDLDSHYEGLRVRLTDLRRQSNNSR</sequence>
<evidence type="ECO:0000313" key="2">
    <source>
        <dbReference type="Proteomes" id="UP000275846"/>
    </source>
</evidence>
<accession>A0A183T115</accession>
<dbReference type="WBParaSite" id="SSLN_0001055701-mRNA-1">
    <property type="protein sequence ID" value="SSLN_0001055701-mRNA-1"/>
    <property type="gene ID" value="SSLN_0001055701"/>
</dbReference>